<accession>A0A7X5YJT3</accession>
<dbReference type="AlphaFoldDB" id="A0A7X5YJT3"/>
<protein>
    <recommendedName>
        <fullName evidence="3">PAS domain-containing protein</fullName>
    </recommendedName>
</protein>
<sequence length="179" mass="18865">MFHPDTQFLIDHWTALSRGPGARGGIPDRAAIQPDALGLRLPRAFVARRNGDDAVIRLAGSWIEGFHGEALKDRSLLPLWRAASRPLVSTALTQTVREGRPVVIVALAGAIGAQIEITLLPLRGPSGQPDRLLGLYAPAATLTLAADEPRLLTARVSIGVGEAARAPLSLAAVGGRRIA</sequence>
<proteinExistence type="predicted"/>
<dbReference type="Proteomes" id="UP000587415">
    <property type="component" value="Unassembled WGS sequence"/>
</dbReference>
<dbReference type="InterPro" id="IPR009922">
    <property type="entry name" value="DUF1457"/>
</dbReference>
<evidence type="ECO:0000313" key="2">
    <source>
        <dbReference type="Proteomes" id="UP000587415"/>
    </source>
</evidence>
<dbReference type="RefSeq" id="WP_168044891.1">
    <property type="nucleotide sequence ID" value="NZ_JAATJM010000001.1"/>
</dbReference>
<gene>
    <name evidence="1" type="ORF">GGQ87_000227</name>
</gene>
<organism evidence="1 2">
    <name type="scientific">Brevundimonas alba</name>
    <dbReference type="NCBI Taxonomy" id="74314"/>
    <lineage>
        <taxon>Bacteria</taxon>
        <taxon>Pseudomonadati</taxon>
        <taxon>Pseudomonadota</taxon>
        <taxon>Alphaproteobacteria</taxon>
        <taxon>Caulobacterales</taxon>
        <taxon>Caulobacteraceae</taxon>
        <taxon>Brevundimonas</taxon>
    </lineage>
</organism>
<dbReference type="Pfam" id="PF07310">
    <property type="entry name" value="PAS_5"/>
    <property type="match status" value="1"/>
</dbReference>
<evidence type="ECO:0008006" key="3">
    <source>
        <dbReference type="Google" id="ProtNLM"/>
    </source>
</evidence>
<name>A0A7X5YJT3_9CAUL</name>
<reference evidence="1 2" key="1">
    <citation type="submission" date="2020-03" db="EMBL/GenBank/DDBJ databases">
        <title>Genomic Encyclopedia of Type Strains, Phase IV (KMG-IV): sequencing the most valuable type-strain genomes for metagenomic binning, comparative biology and taxonomic classification.</title>
        <authorList>
            <person name="Goeker M."/>
        </authorList>
    </citation>
    <scope>NUCLEOTIDE SEQUENCE [LARGE SCALE GENOMIC DNA]</scope>
    <source>
        <strain evidence="1 2">DSM 4736</strain>
    </source>
</reference>
<evidence type="ECO:0000313" key="1">
    <source>
        <dbReference type="EMBL" id="NJC39969.1"/>
    </source>
</evidence>
<comment type="caution">
    <text evidence="1">The sequence shown here is derived from an EMBL/GenBank/DDBJ whole genome shotgun (WGS) entry which is preliminary data.</text>
</comment>
<keyword evidence="2" id="KW-1185">Reference proteome</keyword>
<dbReference type="EMBL" id="JAATJM010000001">
    <property type="protein sequence ID" value="NJC39969.1"/>
    <property type="molecule type" value="Genomic_DNA"/>
</dbReference>